<dbReference type="SUPFAM" id="SSF51197">
    <property type="entry name" value="Clavaminate synthase-like"/>
    <property type="match status" value="1"/>
</dbReference>
<accession>A0A9Q5QZ69</accession>
<dbReference type="Gene3D" id="2.60.120.620">
    <property type="entry name" value="q2cbj1_9rhob like domain"/>
    <property type="match status" value="1"/>
</dbReference>
<comment type="caution">
    <text evidence="1">The sequence shown here is derived from an EMBL/GenBank/DDBJ whole genome shotgun (WGS) entry which is preliminary data.</text>
</comment>
<sequence>MTTLTENHLNQIKKDSVTFIPSFANKNLCADAYTWLEANELDIIKKYQSDKRGLSCNTFNSKPAIKYFEYPLAVNTDLFGKFVTSQLFSAAEFLLGESVFLRSMEIHSRFPGSEIIPLHQDNAYYGLERGSALTFYIPINPQYPSEGGLRYISTPHGQSYEHQLSNASGFSLTIKTSINWTESCLRDFVYYPGDCSIHNPYSRHYAELTPLSATRAWVVRFSLYSLSDKVSEGHHEWYQNMIRLNRDLNITL</sequence>
<dbReference type="EMBL" id="MTPU01000012">
    <property type="protein sequence ID" value="OPH11086.1"/>
    <property type="molecule type" value="Genomic_DNA"/>
</dbReference>
<reference evidence="1 2" key="1">
    <citation type="submission" date="2017-01" db="EMBL/GenBank/DDBJ databases">
        <authorList>
            <person name="Abreu V.A."/>
            <person name="Popin R.V."/>
            <person name="Rigonato J."/>
            <person name="Andreote A.P."/>
            <person name="Schaker P.C."/>
            <person name="Hoff-Risseti C."/>
            <person name="Alvarenga D.O."/>
            <person name="Varani A.M."/>
            <person name="Fiore M.F."/>
        </authorList>
    </citation>
    <scope>NUCLEOTIDE SEQUENCE [LARGE SCALE GENOMIC DNA]</scope>
    <source>
        <strain evidence="1 2">CENA302</strain>
    </source>
</reference>
<dbReference type="AlphaFoldDB" id="A0A9Q5QZ69"/>
<evidence type="ECO:0000313" key="2">
    <source>
        <dbReference type="Proteomes" id="UP000190056"/>
    </source>
</evidence>
<protein>
    <recommendedName>
        <fullName evidence="3">Phytanoyl-CoA dioxygenase</fullName>
    </recommendedName>
</protein>
<name>A0A9Q5QZ69_9CYAN</name>
<evidence type="ECO:0008006" key="3">
    <source>
        <dbReference type="Google" id="ProtNLM"/>
    </source>
</evidence>
<dbReference type="Proteomes" id="UP000190056">
    <property type="component" value="Unassembled WGS sequence"/>
</dbReference>
<organism evidence="1 2">
    <name type="scientific">Cylindrospermopsis raciborskii CENA302</name>
    <dbReference type="NCBI Taxonomy" id="1170768"/>
    <lineage>
        <taxon>Bacteria</taxon>
        <taxon>Bacillati</taxon>
        <taxon>Cyanobacteriota</taxon>
        <taxon>Cyanophyceae</taxon>
        <taxon>Nostocales</taxon>
        <taxon>Aphanizomenonaceae</taxon>
        <taxon>Cylindrospermopsis</taxon>
    </lineage>
</organism>
<gene>
    <name evidence="1" type="ORF">CENA302_01765</name>
</gene>
<proteinExistence type="predicted"/>
<dbReference type="RefSeq" id="WP_009341520.1">
    <property type="nucleotide sequence ID" value="NZ_MTPU01000012.1"/>
</dbReference>
<evidence type="ECO:0000313" key="1">
    <source>
        <dbReference type="EMBL" id="OPH11086.1"/>
    </source>
</evidence>